<comment type="caution">
    <text evidence="1">The sequence shown here is derived from an EMBL/GenBank/DDBJ whole genome shotgun (WGS) entry which is preliminary data.</text>
</comment>
<gene>
    <name evidence="1" type="ORF">AAG570_011137</name>
</gene>
<evidence type="ECO:0000313" key="2">
    <source>
        <dbReference type="Proteomes" id="UP001558652"/>
    </source>
</evidence>
<evidence type="ECO:0000313" key="1">
    <source>
        <dbReference type="EMBL" id="KAL1131520.1"/>
    </source>
</evidence>
<dbReference type="EMBL" id="JBFDAA010000006">
    <property type="protein sequence ID" value="KAL1131520.1"/>
    <property type="molecule type" value="Genomic_DNA"/>
</dbReference>
<keyword evidence="2" id="KW-1185">Reference proteome</keyword>
<proteinExistence type="predicted"/>
<reference evidence="1 2" key="1">
    <citation type="submission" date="2024-07" db="EMBL/GenBank/DDBJ databases">
        <title>Chromosome-level genome assembly of the water stick insect Ranatra chinensis (Heteroptera: Nepidae).</title>
        <authorList>
            <person name="Liu X."/>
        </authorList>
    </citation>
    <scope>NUCLEOTIDE SEQUENCE [LARGE SCALE GENOMIC DNA]</scope>
    <source>
        <strain evidence="1">Cailab_2021Rc</strain>
        <tissue evidence="1">Muscle</tissue>
    </source>
</reference>
<sequence>MAISRNGTNELTARDKPRFAEEIVSEVSFRNRQHLQRKPGSSGVGPYWNIVYNSRGDIPSWLLAERADDIGLLPPTDVTTILYHRLIIAHYKWTRPSGSLHIAVTTVATRDHHNEFLPLPTGHRSSHGSRSSASQKSAKAGCRETCATIIPHVGCGYGGLGGCGFGGLGSCGYGGLGGCGYAGLGSCGYAGLGGSGYGGLGGCGYGGLGSCGYAGLGSCGYGGLGGCGYAGLGGCGYAGLGGSGYGGLGGCGYGGLGGGGYGSLGGCGYAGLGGLGCGYGGYTSSCSGLTPYYSALLGLGCGGCGHGLGYGSGYGCGHGLGYGSGYGSGIYGGYGCGTGCCHSYVHPAITTCCRF</sequence>
<name>A0ABD0YJT2_9HEMI</name>
<protein>
    <submittedName>
        <fullName evidence="1">Uncharacterized protein</fullName>
    </submittedName>
</protein>
<dbReference type="AlphaFoldDB" id="A0ABD0YJT2"/>
<dbReference type="Proteomes" id="UP001558652">
    <property type="component" value="Unassembled WGS sequence"/>
</dbReference>
<accession>A0ABD0YJT2</accession>
<organism evidence="1 2">
    <name type="scientific">Ranatra chinensis</name>
    <dbReference type="NCBI Taxonomy" id="642074"/>
    <lineage>
        <taxon>Eukaryota</taxon>
        <taxon>Metazoa</taxon>
        <taxon>Ecdysozoa</taxon>
        <taxon>Arthropoda</taxon>
        <taxon>Hexapoda</taxon>
        <taxon>Insecta</taxon>
        <taxon>Pterygota</taxon>
        <taxon>Neoptera</taxon>
        <taxon>Paraneoptera</taxon>
        <taxon>Hemiptera</taxon>
        <taxon>Heteroptera</taxon>
        <taxon>Panheteroptera</taxon>
        <taxon>Nepomorpha</taxon>
        <taxon>Nepidae</taxon>
        <taxon>Ranatrinae</taxon>
        <taxon>Ranatra</taxon>
    </lineage>
</organism>